<sequence>MPTPPSDRAASSLGTSHPGTPAHRTSRLMPCTCQSLRKAARQVTRLYDGMLQPSGLRLTQFSVLAALRLDGAMPLTRLADLLVVERTTLTRNLKPLERAGLIETRPDDNDGRRRVLAITTDGRAAFRSALPLWQAAQDAVAGRLGADLQARMMADLAVVIRACDRPA</sequence>
<dbReference type="InterPro" id="IPR036388">
    <property type="entry name" value="WH-like_DNA-bd_sf"/>
</dbReference>
<accession>A0ABQ1IFC8</accession>
<evidence type="ECO:0000313" key="7">
    <source>
        <dbReference type="Proteomes" id="UP000603352"/>
    </source>
</evidence>
<dbReference type="InterPro" id="IPR011991">
    <property type="entry name" value="ArsR-like_HTH"/>
</dbReference>
<dbReference type="EMBL" id="BMDZ01000018">
    <property type="protein sequence ID" value="GGB37916.1"/>
    <property type="molecule type" value="Genomic_DNA"/>
</dbReference>
<dbReference type="PROSITE" id="PS50995">
    <property type="entry name" value="HTH_MARR_2"/>
    <property type="match status" value="1"/>
</dbReference>
<dbReference type="InterPro" id="IPR023187">
    <property type="entry name" value="Tscrpt_reg_MarR-type_CS"/>
</dbReference>
<evidence type="ECO:0000256" key="3">
    <source>
        <dbReference type="ARBA" id="ARBA00023163"/>
    </source>
</evidence>
<organism evidence="6 7">
    <name type="scientific">Tistrella bauzanensis</name>
    <dbReference type="NCBI Taxonomy" id="657419"/>
    <lineage>
        <taxon>Bacteria</taxon>
        <taxon>Pseudomonadati</taxon>
        <taxon>Pseudomonadota</taxon>
        <taxon>Alphaproteobacteria</taxon>
        <taxon>Geminicoccales</taxon>
        <taxon>Geminicoccaceae</taxon>
        <taxon>Tistrella</taxon>
    </lineage>
</organism>
<evidence type="ECO:0000313" key="6">
    <source>
        <dbReference type="EMBL" id="GGB37916.1"/>
    </source>
</evidence>
<dbReference type="RefSeq" id="WP_229707967.1">
    <property type="nucleotide sequence ID" value="NZ_BMDZ01000018.1"/>
</dbReference>
<dbReference type="Gene3D" id="1.10.10.10">
    <property type="entry name" value="Winged helix-like DNA-binding domain superfamily/Winged helix DNA-binding domain"/>
    <property type="match status" value="1"/>
</dbReference>
<dbReference type="SUPFAM" id="SSF46785">
    <property type="entry name" value="Winged helix' DNA-binding domain"/>
    <property type="match status" value="1"/>
</dbReference>
<dbReference type="InterPro" id="IPR001845">
    <property type="entry name" value="HTH_ArsR_DNA-bd_dom"/>
</dbReference>
<evidence type="ECO:0000259" key="5">
    <source>
        <dbReference type="PROSITE" id="PS50995"/>
    </source>
</evidence>
<feature type="region of interest" description="Disordered" evidence="4">
    <location>
        <begin position="1"/>
        <end position="26"/>
    </location>
</feature>
<gene>
    <name evidence="6" type="ORF">GCM10011505_19290</name>
</gene>
<evidence type="ECO:0000256" key="4">
    <source>
        <dbReference type="SAM" id="MobiDB-lite"/>
    </source>
</evidence>
<dbReference type="SMART" id="SM00418">
    <property type="entry name" value="HTH_ARSR"/>
    <property type="match status" value="1"/>
</dbReference>
<dbReference type="InterPro" id="IPR000835">
    <property type="entry name" value="HTH_MarR-typ"/>
</dbReference>
<dbReference type="SMART" id="SM00347">
    <property type="entry name" value="HTH_MARR"/>
    <property type="match status" value="1"/>
</dbReference>
<dbReference type="PROSITE" id="PS01117">
    <property type="entry name" value="HTH_MARR_1"/>
    <property type="match status" value="1"/>
</dbReference>
<keyword evidence="7" id="KW-1185">Reference proteome</keyword>
<dbReference type="InterPro" id="IPR039422">
    <property type="entry name" value="MarR/SlyA-like"/>
</dbReference>
<keyword evidence="3" id="KW-0804">Transcription</keyword>
<evidence type="ECO:0000256" key="2">
    <source>
        <dbReference type="ARBA" id="ARBA00023125"/>
    </source>
</evidence>
<dbReference type="PANTHER" id="PTHR33164:SF105">
    <property type="entry name" value="TRANSCRIPTIONAL REPRESSOR PROTEIN-RELATED"/>
    <property type="match status" value="1"/>
</dbReference>
<name>A0ABQ1IFC8_9PROT</name>
<keyword evidence="1" id="KW-0805">Transcription regulation</keyword>
<evidence type="ECO:0000256" key="1">
    <source>
        <dbReference type="ARBA" id="ARBA00023015"/>
    </source>
</evidence>
<comment type="caution">
    <text evidence="6">The sequence shown here is derived from an EMBL/GenBank/DDBJ whole genome shotgun (WGS) entry which is preliminary data.</text>
</comment>
<protein>
    <submittedName>
        <fullName evidence="6">Transcriptional regulator</fullName>
    </submittedName>
</protein>
<keyword evidence="2" id="KW-0238">DNA-binding</keyword>
<reference evidence="7" key="1">
    <citation type="journal article" date="2019" name="Int. J. Syst. Evol. Microbiol.">
        <title>The Global Catalogue of Microorganisms (GCM) 10K type strain sequencing project: providing services to taxonomists for standard genome sequencing and annotation.</title>
        <authorList>
            <consortium name="The Broad Institute Genomics Platform"/>
            <consortium name="The Broad Institute Genome Sequencing Center for Infectious Disease"/>
            <person name="Wu L."/>
            <person name="Ma J."/>
        </authorList>
    </citation>
    <scope>NUCLEOTIDE SEQUENCE [LARGE SCALE GENOMIC DNA]</scope>
    <source>
        <strain evidence="7">CGMCC 1.10188</strain>
    </source>
</reference>
<dbReference type="Proteomes" id="UP000603352">
    <property type="component" value="Unassembled WGS sequence"/>
</dbReference>
<dbReference type="InterPro" id="IPR036390">
    <property type="entry name" value="WH_DNA-bd_sf"/>
</dbReference>
<dbReference type="PANTHER" id="PTHR33164">
    <property type="entry name" value="TRANSCRIPTIONAL REGULATOR, MARR FAMILY"/>
    <property type="match status" value="1"/>
</dbReference>
<proteinExistence type="predicted"/>
<dbReference type="Pfam" id="PF01047">
    <property type="entry name" value="MarR"/>
    <property type="match status" value="1"/>
</dbReference>
<feature type="domain" description="HTH marR-type" evidence="5">
    <location>
        <begin position="29"/>
        <end position="162"/>
    </location>
</feature>
<dbReference type="PRINTS" id="PR00598">
    <property type="entry name" value="HTHMARR"/>
</dbReference>
<dbReference type="CDD" id="cd00090">
    <property type="entry name" value="HTH_ARSR"/>
    <property type="match status" value="1"/>
</dbReference>